<protein>
    <submittedName>
        <fullName evidence="1">Uncharacterized protein</fullName>
    </submittedName>
</protein>
<evidence type="ECO:0000313" key="1">
    <source>
        <dbReference type="EMBL" id="CAD7284701.1"/>
    </source>
</evidence>
<dbReference type="EMBL" id="CAJPEX010009318">
    <property type="protein sequence ID" value="CAG0924853.1"/>
    <property type="molecule type" value="Genomic_DNA"/>
</dbReference>
<sequence>GCGDLEEPYPSLSDYHDYEPNLEFDDSEVIHAAAAVAIDDPFVGVFLPANRIDKLRALAFSSFSCRPGPKPEPS</sequence>
<proteinExistence type="predicted"/>
<feature type="non-terminal residue" evidence="1">
    <location>
        <position position="1"/>
    </location>
</feature>
<reference evidence="1" key="1">
    <citation type="submission" date="2020-11" db="EMBL/GenBank/DDBJ databases">
        <authorList>
            <person name="Tran Van P."/>
        </authorList>
    </citation>
    <scope>NUCLEOTIDE SEQUENCE</scope>
</reference>
<evidence type="ECO:0000313" key="2">
    <source>
        <dbReference type="Proteomes" id="UP000678499"/>
    </source>
</evidence>
<accession>A0A7R9GJC8</accession>
<dbReference type="Proteomes" id="UP000678499">
    <property type="component" value="Unassembled WGS sequence"/>
</dbReference>
<organism evidence="1">
    <name type="scientific">Notodromas monacha</name>
    <dbReference type="NCBI Taxonomy" id="399045"/>
    <lineage>
        <taxon>Eukaryota</taxon>
        <taxon>Metazoa</taxon>
        <taxon>Ecdysozoa</taxon>
        <taxon>Arthropoda</taxon>
        <taxon>Crustacea</taxon>
        <taxon>Oligostraca</taxon>
        <taxon>Ostracoda</taxon>
        <taxon>Podocopa</taxon>
        <taxon>Podocopida</taxon>
        <taxon>Cypridocopina</taxon>
        <taxon>Cypridoidea</taxon>
        <taxon>Cyprididae</taxon>
        <taxon>Notodromas</taxon>
    </lineage>
</organism>
<keyword evidence="2" id="KW-1185">Reference proteome</keyword>
<gene>
    <name evidence="1" type="ORF">NMOB1V02_LOCUS12306</name>
</gene>
<name>A0A7R9GJC8_9CRUS</name>
<dbReference type="AlphaFoldDB" id="A0A7R9GJC8"/>
<dbReference type="EMBL" id="OA891355">
    <property type="protein sequence ID" value="CAD7284701.1"/>
    <property type="molecule type" value="Genomic_DNA"/>
</dbReference>
<dbReference type="OrthoDB" id="19923at2759"/>